<sequence length="106" mass="11277">MWASALPTKISPSSLTLVAILHGSNVSRALALATAATGNTPRCSSSTCVYAQSYGDGSFSFGFFGNNTLASPHLDKLRCGALLPVWVRPMQQRAVRTHRRPTRAGS</sequence>
<keyword evidence="2" id="KW-1185">Reference proteome</keyword>
<reference evidence="2" key="1">
    <citation type="journal article" date="2013" name="Science">
        <title>The Amborella genome and the evolution of flowering plants.</title>
        <authorList>
            <consortium name="Amborella Genome Project"/>
        </authorList>
    </citation>
    <scope>NUCLEOTIDE SEQUENCE [LARGE SCALE GENOMIC DNA]</scope>
</reference>
<dbReference type="Gramene" id="ERN19000">
    <property type="protein sequence ID" value="ERN19000"/>
    <property type="gene ID" value="AMTR_s00061p00034320"/>
</dbReference>
<accession>U5D9V9</accession>
<gene>
    <name evidence="1" type="ORF">AMTR_s00061p00034320</name>
</gene>
<dbReference type="Gene3D" id="2.40.70.10">
    <property type="entry name" value="Acid Proteases"/>
    <property type="match status" value="1"/>
</dbReference>
<dbReference type="AlphaFoldDB" id="U5D9V9"/>
<evidence type="ECO:0000313" key="2">
    <source>
        <dbReference type="Proteomes" id="UP000017836"/>
    </source>
</evidence>
<organism evidence="1 2">
    <name type="scientific">Amborella trichopoda</name>
    <dbReference type="NCBI Taxonomy" id="13333"/>
    <lineage>
        <taxon>Eukaryota</taxon>
        <taxon>Viridiplantae</taxon>
        <taxon>Streptophyta</taxon>
        <taxon>Embryophyta</taxon>
        <taxon>Tracheophyta</taxon>
        <taxon>Spermatophyta</taxon>
        <taxon>Magnoliopsida</taxon>
        <taxon>Amborellales</taxon>
        <taxon>Amborellaceae</taxon>
        <taxon>Amborella</taxon>
    </lineage>
</organism>
<dbReference type="EMBL" id="KI392075">
    <property type="protein sequence ID" value="ERN19000.1"/>
    <property type="molecule type" value="Genomic_DNA"/>
</dbReference>
<name>U5D9V9_AMBTC</name>
<evidence type="ECO:0000313" key="1">
    <source>
        <dbReference type="EMBL" id="ERN19000.1"/>
    </source>
</evidence>
<dbReference type="Proteomes" id="UP000017836">
    <property type="component" value="Unassembled WGS sequence"/>
</dbReference>
<dbReference type="InterPro" id="IPR021109">
    <property type="entry name" value="Peptidase_aspartic_dom_sf"/>
</dbReference>
<protein>
    <submittedName>
        <fullName evidence="1">Uncharacterized protein</fullName>
    </submittedName>
</protein>
<proteinExistence type="predicted"/>
<dbReference type="HOGENOM" id="CLU_2226781_0_0_1"/>